<proteinExistence type="predicted"/>
<organism evidence="3 4">
    <name type="scientific">candidate division WS6 bacterium GW2011_GWF2_39_15</name>
    <dbReference type="NCBI Taxonomy" id="1619100"/>
    <lineage>
        <taxon>Bacteria</taxon>
        <taxon>Candidatus Dojkabacteria</taxon>
    </lineage>
</organism>
<evidence type="ECO:0000256" key="1">
    <source>
        <dbReference type="ARBA" id="ARBA00005085"/>
    </source>
</evidence>
<dbReference type="STRING" id="1619100.UT34_C0002G0345"/>
<evidence type="ECO:0000313" key="3">
    <source>
        <dbReference type="EMBL" id="KKR05838.1"/>
    </source>
</evidence>
<gene>
    <name evidence="3" type="ORF">UT34_C0002G0345</name>
</gene>
<dbReference type="PANTHER" id="PTHR12561:SF3">
    <property type="entry name" value="LIPOYLTRANSFERASE 1, MITOCHONDRIAL"/>
    <property type="match status" value="1"/>
</dbReference>
<dbReference type="PROSITE" id="PS51733">
    <property type="entry name" value="BPL_LPL_CATALYTIC"/>
    <property type="match status" value="1"/>
</dbReference>
<feature type="domain" description="BPL/LPL catalytic" evidence="2">
    <location>
        <begin position="28"/>
        <end position="111"/>
    </location>
</feature>
<dbReference type="InterPro" id="IPR045864">
    <property type="entry name" value="aa-tRNA-synth_II/BPL/LPL"/>
</dbReference>
<dbReference type="GO" id="GO:0016874">
    <property type="term" value="F:ligase activity"/>
    <property type="evidence" value="ECO:0007669"/>
    <property type="project" value="UniProtKB-KW"/>
</dbReference>
<protein>
    <submittedName>
        <fullName evidence="3">Lipoate-protein ligase A</fullName>
    </submittedName>
</protein>
<dbReference type="InterPro" id="IPR004143">
    <property type="entry name" value="BPL_LPL_catalytic"/>
</dbReference>
<comment type="pathway">
    <text evidence="1">Protein modification; protein lipoylation via exogenous pathway; protein N(6)-(lipoyl)lysine from lipoate: step 2/2.</text>
</comment>
<dbReference type="SUPFAM" id="SSF55681">
    <property type="entry name" value="Class II aaRS and biotin synthetases"/>
    <property type="match status" value="1"/>
</dbReference>
<dbReference type="GO" id="GO:0017118">
    <property type="term" value="F:lipoyltransferase activity"/>
    <property type="evidence" value="ECO:0007669"/>
    <property type="project" value="TreeGrafter"/>
</dbReference>
<reference evidence="3 4" key="1">
    <citation type="journal article" date="2015" name="Nature">
        <title>rRNA introns, odd ribosomes, and small enigmatic genomes across a large radiation of phyla.</title>
        <authorList>
            <person name="Brown C.T."/>
            <person name="Hug L.A."/>
            <person name="Thomas B.C."/>
            <person name="Sharon I."/>
            <person name="Castelle C.J."/>
            <person name="Singh A."/>
            <person name="Wilkins M.J."/>
            <person name="Williams K.H."/>
            <person name="Banfield J.F."/>
        </authorList>
    </citation>
    <scope>NUCLEOTIDE SEQUENCE [LARGE SCALE GENOMIC DNA]</scope>
</reference>
<dbReference type="UniPathway" id="UPA00537">
    <property type="reaction ID" value="UER00595"/>
</dbReference>
<dbReference type="PANTHER" id="PTHR12561">
    <property type="entry name" value="LIPOATE-PROTEIN LIGASE"/>
    <property type="match status" value="1"/>
</dbReference>
<comment type="caution">
    <text evidence="3">The sequence shown here is derived from an EMBL/GenBank/DDBJ whole genome shotgun (WGS) entry which is preliminary data.</text>
</comment>
<dbReference type="Gene3D" id="3.30.930.10">
    <property type="entry name" value="Bira Bifunctional Protein, Domain 2"/>
    <property type="match status" value="1"/>
</dbReference>
<feature type="non-terminal residue" evidence="3">
    <location>
        <position position="111"/>
    </location>
</feature>
<sequence length="111" mass="12748">MKLLILETPETDPLENLALEIQLGNFVHNNQYILRLWHNSPSIIMGRFQNAEFEVNQDFTQKQGIPVVKRHTGGGTVYHDEGTLNISFFKPSKPLLSKDDHKDSNFITKKL</sequence>
<dbReference type="GO" id="GO:0009249">
    <property type="term" value="P:protein lipoylation"/>
    <property type="evidence" value="ECO:0007669"/>
    <property type="project" value="InterPro"/>
</dbReference>
<evidence type="ECO:0000313" key="4">
    <source>
        <dbReference type="Proteomes" id="UP000034799"/>
    </source>
</evidence>
<dbReference type="EMBL" id="LBWK01000002">
    <property type="protein sequence ID" value="KKR05838.1"/>
    <property type="molecule type" value="Genomic_DNA"/>
</dbReference>
<keyword evidence="3" id="KW-0436">Ligase</keyword>
<name>A0A0G0MRN4_9BACT</name>
<evidence type="ECO:0000259" key="2">
    <source>
        <dbReference type="PROSITE" id="PS51733"/>
    </source>
</evidence>
<dbReference type="Pfam" id="PF21948">
    <property type="entry name" value="LplA-B_cat"/>
    <property type="match status" value="1"/>
</dbReference>
<dbReference type="InterPro" id="IPR004562">
    <property type="entry name" value="LipoylTrfase_LipoateP_Ligase"/>
</dbReference>
<dbReference type="AlphaFoldDB" id="A0A0G0MRN4"/>
<accession>A0A0G0MRN4</accession>
<dbReference type="Proteomes" id="UP000034799">
    <property type="component" value="Unassembled WGS sequence"/>
</dbReference>
<dbReference type="GO" id="GO:0005737">
    <property type="term" value="C:cytoplasm"/>
    <property type="evidence" value="ECO:0007669"/>
    <property type="project" value="TreeGrafter"/>
</dbReference>